<proteinExistence type="predicted"/>
<dbReference type="AlphaFoldDB" id="A0AAN6N6U7"/>
<protein>
    <submittedName>
        <fullName evidence="2">Uncharacterized protein</fullName>
    </submittedName>
</protein>
<keyword evidence="3" id="KW-1185">Reference proteome</keyword>
<accession>A0AAN6N6U7</accession>
<gene>
    <name evidence="2" type="ORF">QBC46DRAFT_385964</name>
</gene>
<evidence type="ECO:0000256" key="1">
    <source>
        <dbReference type="SAM" id="MobiDB-lite"/>
    </source>
</evidence>
<reference evidence="3" key="1">
    <citation type="journal article" date="2023" name="Mol. Phylogenet. Evol.">
        <title>Genome-scale phylogeny and comparative genomics of the fungal order Sordariales.</title>
        <authorList>
            <person name="Hensen N."/>
            <person name="Bonometti L."/>
            <person name="Westerberg I."/>
            <person name="Brannstrom I.O."/>
            <person name="Guillou S."/>
            <person name="Cros-Aarteil S."/>
            <person name="Calhoun S."/>
            <person name="Haridas S."/>
            <person name="Kuo A."/>
            <person name="Mondo S."/>
            <person name="Pangilinan J."/>
            <person name="Riley R."/>
            <person name="LaButti K."/>
            <person name="Andreopoulos B."/>
            <person name="Lipzen A."/>
            <person name="Chen C."/>
            <person name="Yan M."/>
            <person name="Daum C."/>
            <person name="Ng V."/>
            <person name="Clum A."/>
            <person name="Steindorff A."/>
            <person name="Ohm R.A."/>
            <person name="Martin F."/>
            <person name="Silar P."/>
            <person name="Natvig D.O."/>
            <person name="Lalanne C."/>
            <person name="Gautier V."/>
            <person name="Ament-Velasquez S.L."/>
            <person name="Kruys A."/>
            <person name="Hutchinson M.I."/>
            <person name="Powell A.J."/>
            <person name="Barry K."/>
            <person name="Miller A.N."/>
            <person name="Grigoriev I.V."/>
            <person name="Debuchy R."/>
            <person name="Gladieux P."/>
            <person name="Hiltunen Thoren M."/>
            <person name="Johannesson H."/>
        </authorList>
    </citation>
    <scope>NUCLEOTIDE SEQUENCE [LARGE SCALE GENOMIC DNA]</scope>
    <source>
        <strain evidence="3">CBS 340.73</strain>
    </source>
</reference>
<organism evidence="2 3">
    <name type="scientific">Diplogelasinospora grovesii</name>
    <dbReference type="NCBI Taxonomy" id="303347"/>
    <lineage>
        <taxon>Eukaryota</taxon>
        <taxon>Fungi</taxon>
        <taxon>Dikarya</taxon>
        <taxon>Ascomycota</taxon>
        <taxon>Pezizomycotina</taxon>
        <taxon>Sordariomycetes</taxon>
        <taxon>Sordariomycetidae</taxon>
        <taxon>Sordariales</taxon>
        <taxon>Diplogelasinosporaceae</taxon>
        <taxon>Diplogelasinospora</taxon>
    </lineage>
</organism>
<evidence type="ECO:0000313" key="3">
    <source>
        <dbReference type="Proteomes" id="UP001303473"/>
    </source>
</evidence>
<sequence>MTPSGKMSRTINKAAREANKKYQEAASKLKDTTPNADEAIDRVKQLCYSYVGWVPGGRAYVDMAFKDLDSIRENNREEVNKVIDDTYRKFQAIAKSGLSMESVSKAYDALTDLGQKLANLAGGSISQILENHPQLKDKVGGPIEQLKQMGEQYGPEARKMVDETWQQVKEIMAAGFSAESADKVRRLVEEKDSNWF</sequence>
<comment type="caution">
    <text evidence="2">The sequence shown here is derived from an EMBL/GenBank/DDBJ whole genome shotgun (WGS) entry which is preliminary data.</text>
</comment>
<dbReference type="SUPFAM" id="SSF47162">
    <property type="entry name" value="Apolipoprotein"/>
    <property type="match status" value="1"/>
</dbReference>
<feature type="compositionally biased region" description="Basic and acidic residues" evidence="1">
    <location>
        <begin position="14"/>
        <end position="31"/>
    </location>
</feature>
<name>A0AAN6N6U7_9PEZI</name>
<feature type="region of interest" description="Disordered" evidence="1">
    <location>
        <begin position="1"/>
        <end position="33"/>
    </location>
</feature>
<evidence type="ECO:0000313" key="2">
    <source>
        <dbReference type="EMBL" id="KAK3940240.1"/>
    </source>
</evidence>
<feature type="compositionally biased region" description="Polar residues" evidence="1">
    <location>
        <begin position="1"/>
        <end position="11"/>
    </location>
</feature>
<dbReference type="Proteomes" id="UP001303473">
    <property type="component" value="Unassembled WGS sequence"/>
</dbReference>
<dbReference type="EMBL" id="MU853799">
    <property type="protein sequence ID" value="KAK3940240.1"/>
    <property type="molecule type" value="Genomic_DNA"/>
</dbReference>